<comment type="caution">
    <text evidence="9">Lacks conserved residue(s) required for the propagation of feature annotation.</text>
</comment>
<evidence type="ECO:0000256" key="3">
    <source>
        <dbReference type="ARBA" id="ARBA00010031"/>
    </source>
</evidence>
<organism evidence="14 15">
    <name type="scientific">Xylaria bambusicola</name>
    <dbReference type="NCBI Taxonomy" id="326684"/>
    <lineage>
        <taxon>Eukaryota</taxon>
        <taxon>Fungi</taxon>
        <taxon>Dikarya</taxon>
        <taxon>Ascomycota</taxon>
        <taxon>Pezizomycotina</taxon>
        <taxon>Sordariomycetes</taxon>
        <taxon>Xylariomycetidae</taxon>
        <taxon>Xylariales</taxon>
        <taxon>Xylariaceae</taxon>
        <taxon>Xylaria</taxon>
    </lineage>
</organism>
<dbReference type="PROSITE" id="PS52012">
    <property type="entry name" value="CFEM"/>
    <property type="match status" value="1"/>
</dbReference>
<protein>
    <recommendedName>
        <fullName evidence="13">CFEM domain-containing protein</fullName>
    </recommendedName>
</protein>
<evidence type="ECO:0000256" key="11">
    <source>
        <dbReference type="SAM" id="Phobius"/>
    </source>
</evidence>
<comment type="caution">
    <text evidence="14">The sequence shown here is derived from an EMBL/GenBank/DDBJ whole genome shotgun (WGS) entry which is preliminary data.</text>
</comment>
<feature type="chain" id="PRO_5042976187" description="CFEM domain-containing protein" evidence="12">
    <location>
        <begin position="21"/>
        <end position="277"/>
    </location>
</feature>
<dbReference type="GO" id="GO:0005576">
    <property type="term" value="C:extracellular region"/>
    <property type="evidence" value="ECO:0007669"/>
    <property type="project" value="UniProtKB-SubCell"/>
</dbReference>
<feature type="region of interest" description="Disordered" evidence="10">
    <location>
        <begin position="172"/>
        <end position="277"/>
    </location>
</feature>
<keyword evidence="5" id="KW-0336">GPI-anchor</keyword>
<feature type="domain" description="CFEM" evidence="13">
    <location>
        <begin position="2"/>
        <end position="120"/>
    </location>
</feature>
<evidence type="ECO:0000313" key="14">
    <source>
        <dbReference type="EMBL" id="KAK5627901.1"/>
    </source>
</evidence>
<keyword evidence="11" id="KW-0812">Transmembrane</keyword>
<keyword evidence="4" id="KW-0964">Secreted</keyword>
<comment type="subcellular location">
    <subcellularLocation>
        <location evidence="1">Membrane</location>
        <topology evidence="1">Lipid-anchor</topology>
        <topology evidence="1">GPI-anchor</topology>
    </subcellularLocation>
    <subcellularLocation>
        <location evidence="2">Secreted</location>
    </subcellularLocation>
</comment>
<evidence type="ECO:0000259" key="13">
    <source>
        <dbReference type="PROSITE" id="PS52012"/>
    </source>
</evidence>
<dbReference type="Pfam" id="PF05730">
    <property type="entry name" value="CFEM"/>
    <property type="match status" value="1"/>
</dbReference>
<evidence type="ECO:0000256" key="5">
    <source>
        <dbReference type="ARBA" id="ARBA00022622"/>
    </source>
</evidence>
<keyword evidence="11" id="KW-0472">Membrane</keyword>
<evidence type="ECO:0000256" key="6">
    <source>
        <dbReference type="ARBA" id="ARBA00022729"/>
    </source>
</evidence>
<reference evidence="14 15" key="1">
    <citation type="submission" date="2023-10" db="EMBL/GenBank/DDBJ databases">
        <title>Draft genome sequence of Xylaria bambusicola isolate GMP-LS, the root and basal stem rot pathogen of sugarcane in Indonesia.</title>
        <authorList>
            <person name="Selvaraj P."/>
            <person name="Muralishankar V."/>
            <person name="Muruganantham S."/>
            <person name="Sp S."/>
            <person name="Haryani S."/>
            <person name="Lau K.J.X."/>
            <person name="Naqvi N.I."/>
        </authorList>
    </citation>
    <scope>NUCLEOTIDE SEQUENCE [LARGE SCALE GENOMIC DNA]</scope>
    <source>
        <strain evidence="14">GMP-LS</strain>
    </source>
</reference>
<gene>
    <name evidence="14" type="ORF">RRF57_003616</name>
</gene>
<feature type="binding site" description="axial binding residue" evidence="9">
    <location>
        <position position="50"/>
    </location>
    <ligand>
        <name>heme</name>
        <dbReference type="ChEBI" id="CHEBI:30413"/>
    </ligand>
    <ligandPart>
        <name>Fe</name>
        <dbReference type="ChEBI" id="CHEBI:18248"/>
    </ligandPart>
</feature>
<dbReference type="AlphaFoldDB" id="A0AAN7UKH5"/>
<keyword evidence="5" id="KW-0325">Glycoprotein</keyword>
<keyword evidence="7" id="KW-1015">Disulfide bond</keyword>
<keyword evidence="9" id="KW-0349">Heme</keyword>
<evidence type="ECO:0000256" key="10">
    <source>
        <dbReference type="SAM" id="MobiDB-lite"/>
    </source>
</evidence>
<sequence>MRHPFVLAVFSFAVAITVEAQDFALYVPKCAPPCVEQTLNNTQVCTSIDDNECLCTQFQQIIFPSIRCFIQSCNATNPGELRSEITAGWQEFCSDSGRPIDLGSGVNTIVVELSTPSMTSNPAPTGSNETVPITASGLSTGQKAGIGVGAGVGSLTVIGGLVFVGFRLGQKKKKENNDGDAPASNEEMHPDHGRSASLSNATDWHTAEGGKDGWTRKSPADPVELPSPPPPHAELPTHEVRELPTTNHQPVELWHGVMPPELSADSELPRTASITRP</sequence>
<keyword evidence="15" id="KW-1185">Reference proteome</keyword>
<evidence type="ECO:0000256" key="7">
    <source>
        <dbReference type="ARBA" id="ARBA00023157"/>
    </source>
</evidence>
<dbReference type="EMBL" id="JAWHQM010000006">
    <property type="protein sequence ID" value="KAK5627901.1"/>
    <property type="molecule type" value="Genomic_DNA"/>
</dbReference>
<evidence type="ECO:0000256" key="9">
    <source>
        <dbReference type="PROSITE-ProRule" id="PRU01356"/>
    </source>
</evidence>
<evidence type="ECO:0000256" key="2">
    <source>
        <dbReference type="ARBA" id="ARBA00004613"/>
    </source>
</evidence>
<evidence type="ECO:0000313" key="15">
    <source>
        <dbReference type="Proteomes" id="UP001305414"/>
    </source>
</evidence>
<feature type="signal peptide" evidence="12">
    <location>
        <begin position="1"/>
        <end position="20"/>
    </location>
</feature>
<keyword evidence="8" id="KW-0449">Lipoprotein</keyword>
<proteinExistence type="inferred from homology"/>
<keyword evidence="9" id="KW-0479">Metal-binding</keyword>
<name>A0AAN7UKH5_9PEZI</name>
<evidence type="ECO:0000256" key="8">
    <source>
        <dbReference type="ARBA" id="ARBA00023288"/>
    </source>
</evidence>
<dbReference type="InterPro" id="IPR008427">
    <property type="entry name" value="Extracellular_membr_CFEM_dom"/>
</dbReference>
<keyword evidence="6 12" id="KW-0732">Signal</keyword>
<evidence type="ECO:0000256" key="4">
    <source>
        <dbReference type="ARBA" id="ARBA00022525"/>
    </source>
</evidence>
<comment type="similarity">
    <text evidence="3">Belongs to the RBT5 family.</text>
</comment>
<evidence type="ECO:0000256" key="1">
    <source>
        <dbReference type="ARBA" id="ARBA00004589"/>
    </source>
</evidence>
<feature type="compositionally biased region" description="Basic and acidic residues" evidence="10">
    <location>
        <begin position="205"/>
        <end position="219"/>
    </location>
</feature>
<feature type="transmembrane region" description="Helical" evidence="11">
    <location>
        <begin position="144"/>
        <end position="166"/>
    </location>
</feature>
<dbReference type="Proteomes" id="UP001305414">
    <property type="component" value="Unassembled WGS sequence"/>
</dbReference>
<keyword evidence="11" id="KW-1133">Transmembrane helix</keyword>
<evidence type="ECO:0000256" key="12">
    <source>
        <dbReference type="SAM" id="SignalP"/>
    </source>
</evidence>
<dbReference type="GO" id="GO:0098552">
    <property type="term" value="C:side of membrane"/>
    <property type="evidence" value="ECO:0007669"/>
    <property type="project" value="UniProtKB-KW"/>
</dbReference>
<keyword evidence="9" id="KW-0408">Iron</keyword>
<dbReference type="GO" id="GO:0046872">
    <property type="term" value="F:metal ion binding"/>
    <property type="evidence" value="ECO:0007669"/>
    <property type="project" value="UniProtKB-UniRule"/>
</dbReference>
<accession>A0AAN7UKH5</accession>